<dbReference type="GeneTree" id="ENSGT00940000158454"/>
<protein>
    <submittedName>
        <fullName evidence="2">Neurobeachin-like protein 2</fullName>
    </submittedName>
</protein>
<dbReference type="AlphaFoldDB" id="A0A4W3GRA4"/>
<reference evidence="3" key="3">
    <citation type="journal article" date="2014" name="Nature">
        <title>Elephant shark genome provides unique insights into gnathostome evolution.</title>
        <authorList>
            <consortium name="International Elephant Shark Genome Sequencing Consortium"/>
            <person name="Venkatesh B."/>
            <person name="Lee A.P."/>
            <person name="Ravi V."/>
            <person name="Maurya A.K."/>
            <person name="Lian M.M."/>
            <person name="Swann J.B."/>
            <person name="Ohta Y."/>
            <person name="Flajnik M.F."/>
            <person name="Sutoh Y."/>
            <person name="Kasahara M."/>
            <person name="Hoon S."/>
            <person name="Gangu V."/>
            <person name="Roy S.W."/>
            <person name="Irimia M."/>
            <person name="Korzh V."/>
            <person name="Kondrychyn I."/>
            <person name="Lim Z.W."/>
            <person name="Tay B.H."/>
            <person name="Tohari S."/>
            <person name="Kong K.W."/>
            <person name="Ho S."/>
            <person name="Lorente-Galdos B."/>
            <person name="Quilez J."/>
            <person name="Marques-Bonet T."/>
            <person name="Raney B.J."/>
            <person name="Ingham P.W."/>
            <person name="Tay A."/>
            <person name="Hillier L.W."/>
            <person name="Minx P."/>
            <person name="Boehm T."/>
            <person name="Wilson R.K."/>
            <person name="Brenner S."/>
            <person name="Warren W.C."/>
        </authorList>
    </citation>
    <scope>NUCLEOTIDE SEQUENCE [LARGE SCALE GENOMIC DNA]</scope>
</reference>
<dbReference type="GO" id="GO:0005829">
    <property type="term" value="C:cytosol"/>
    <property type="evidence" value="ECO:0007669"/>
    <property type="project" value="TreeGrafter"/>
</dbReference>
<dbReference type="Proteomes" id="UP000314986">
    <property type="component" value="Unassembled WGS sequence"/>
</dbReference>
<reference evidence="2" key="4">
    <citation type="submission" date="2025-08" db="UniProtKB">
        <authorList>
            <consortium name="Ensembl"/>
        </authorList>
    </citation>
    <scope>IDENTIFICATION</scope>
</reference>
<dbReference type="PANTHER" id="PTHR13743">
    <property type="entry name" value="BEIGE/BEACH-RELATED"/>
    <property type="match status" value="1"/>
</dbReference>
<keyword evidence="3" id="KW-1185">Reference proteome</keyword>
<dbReference type="InterPro" id="IPR050865">
    <property type="entry name" value="BEACH_Domain"/>
</dbReference>
<organism evidence="2 3">
    <name type="scientific">Callorhinchus milii</name>
    <name type="common">Ghost shark</name>
    <dbReference type="NCBI Taxonomy" id="7868"/>
    <lineage>
        <taxon>Eukaryota</taxon>
        <taxon>Metazoa</taxon>
        <taxon>Chordata</taxon>
        <taxon>Craniata</taxon>
        <taxon>Vertebrata</taxon>
        <taxon>Chondrichthyes</taxon>
        <taxon>Holocephali</taxon>
        <taxon>Chimaeriformes</taxon>
        <taxon>Callorhinchidae</taxon>
        <taxon>Callorhinchus</taxon>
    </lineage>
</organism>
<dbReference type="Ensembl" id="ENSCMIT00000005745.1">
    <property type="protein sequence ID" value="ENSCMIP00000005555.1"/>
    <property type="gene ID" value="ENSCMIG00000003219.1"/>
</dbReference>
<reference evidence="3" key="2">
    <citation type="journal article" date="2007" name="PLoS Biol.">
        <title>Survey sequencing and comparative analysis of the elephant shark (Callorhinchus milii) genome.</title>
        <authorList>
            <person name="Venkatesh B."/>
            <person name="Kirkness E.F."/>
            <person name="Loh Y.H."/>
            <person name="Halpern A.L."/>
            <person name="Lee A.P."/>
            <person name="Johnson J."/>
            <person name="Dandona N."/>
            <person name="Viswanathan L.D."/>
            <person name="Tay A."/>
            <person name="Venter J.C."/>
            <person name="Strausberg R.L."/>
            <person name="Brenner S."/>
        </authorList>
    </citation>
    <scope>NUCLEOTIDE SEQUENCE [LARGE SCALE GENOMIC DNA]</scope>
</reference>
<evidence type="ECO:0000313" key="3">
    <source>
        <dbReference type="Proteomes" id="UP000314986"/>
    </source>
</evidence>
<dbReference type="PANTHER" id="PTHR13743:SF111">
    <property type="entry name" value="NEUROBEACHIN-LIKE PROTEIN 2"/>
    <property type="match status" value="1"/>
</dbReference>
<reference evidence="2" key="5">
    <citation type="submission" date="2025-09" db="UniProtKB">
        <authorList>
            <consortium name="Ensembl"/>
        </authorList>
    </citation>
    <scope>IDENTIFICATION</scope>
</reference>
<keyword evidence="1" id="KW-0853">WD repeat</keyword>
<proteinExistence type="predicted"/>
<evidence type="ECO:0000313" key="2">
    <source>
        <dbReference type="Ensembl" id="ENSCMIP00000005555.1"/>
    </source>
</evidence>
<evidence type="ECO:0000256" key="1">
    <source>
        <dbReference type="ARBA" id="ARBA00022574"/>
    </source>
</evidence>
<dbReference type="GO" id="GO:0019901">
    <property type="term" value="F:protein kinase binding"/>
    <property type="evidence" value="ECO:0007669"/>
    <property type="project" value="TreeGrafter"/>
</dbReference>
<dbReference type="GO" id="GO:0008104">
    <property type="term" value="P:intracellular protein localization"/>
    <property type="evidence" value="ECO:0007669"/>
    <property type="project" value="TreeGrafter"/>
</dbReference>
<dbReference type="STRING" id="7868.ENSCMIP00000005555"/>
<sequence length="324" mass="35047">MLVVAVCTKKEYMTVALPEVCFTDSQWHCVDIVHTAGRRYFGQTVLSIYTDGCLYKTAQLRFPSLTEPYTYCGIGSAGHRTSTTVVTPTPQSAETVMVSRGSLARSLSFPAALAAPTLAPEAIVNTIPAGTQDAEWGSPTSLEGQLGDVSVFHEALQPPQLRVLHAAGPNNVLCIKPDGELWDLSYKLLLHYTPRACNNHMCLDLSPKHLYDGRLTGHSTINWDVKDGLGCVGGMAALLPLLEQVVTGGEEREASAESTELVGPELTARQNIPGMQLPLGKSSESKLERNSVAAFLLMVKNFIRNHPVNQENLLQSYALQSIGA</sequence>
<dbReference type="GO" id="GO:0016020">
    <property type="term" value="C:membrane"/>
    <property type="evidence" value="ECO:0007669"/>
    <property type="project" value="TreeGrafter"/>
</dbReference>
<name>A0A4W3GRA4_CALMI</name>
<dbReference type="InParanoid" id="A0A4W3GRA4"/>
<reference evidence="3" key="1">
    <citation type="journal article" date="2006" name="Science">
        <title>Ancient noncoding elements conserved in the human genome.</title>
        <authorList>
            <person name="Venkatesh B."/>
            <person name="Kirkness E.F."/>
            <person name="Loh Y.H."/>
            <person name="Halpern A.L."/>
            <person name="Lee A.P."/>
            <person name="Johnson J."/>
            <person name="Dandona N."/>
            <person name="Viswanathan L.D."/>
            <person name="Tay A."/>
            <person name="Venter J.C."/>
            <person name="Strausberg R.L."/>
            <person name="Brenner S."/>
        </authorList>
    </citation>
    <scope>NUCLEOTIDE SEQUENCE [LARGE SCALE GENOMIC DNA]</scope>
</reference>
<accession>A0A4W3GRA4</accession>